<dbReference type="EMBL" id="VCDI01000003">
    <property type="protein sequence ID" value="TLU72318.1"/>
    <property type="molecule type" value="Genomic_DNA"/>
</dbReference>
<dbReference type="PRINTS" id="PR01805">
    <property type="entry name" value="VACJLIPOPROT"/>
</dbReference>
<accession>A0A5R9JDE9</accession>
<keyword evidence="2 3" id="KW-0732">Signal</keyword>
<feature type="signal peptide" evidence="3">
    <location>
        <begin position="1"/>
        <end position="19"/>
    </location>
</feature>
<protein>
    <submittedName>
        <fullName evidence="4">VacJ family lipoprotein</fullName>
    </submittedName>
</protein>
<organism evidence="4 5">
    <name type="scientific">Lichenicoccus roseus</name>
    <dbReference type="NCBI Taxonomy" id="2683649"/>
    <lineage>
        <taxon>Bacteria</taxon>
        <taxon>Pseudomonadati</taxon>
        <taxon>Pseudomonadota</taxon>
        <taxon>Alphaproteobacteria</taxon>
        <taxon>Acetobacterales</taxon>
        <taxon>Acetobacteraceae</taxon>
        <taxon>Lichenicoccus</taxon>
    </lineage>
</organism>
<comment type="caution">
    <text evidence="4">The sequence shown here is derived from an EMBL/GenBank/DDBJ whole genome shotgun (WGS) entry which is preliminary data.</text>
</comment>
<sequence length="261" mass="28131">MRTVKNLLAHTRCAAPVIAAALLLGAGGCAQKPTDPDALADYNSTNDPLEPTNRFFFRVNNTVDKYTLKPVAQGYVYVVPQPVRTGVHNALANFASPATFFNDIFETKPRRAGDTLVRFVVNSTAGIGGVLDVAKGLGYPAHDADGGMTLASWGVPQGPYLYLPGLGPSSPQAATGFGMDIALSPLTYVPRGYGLLTLNWALYGIGVVDARAGVLDALDQINRDALDPYATLRSLYRQHRAAQIEAMRKDNRMTTPDWYTQ</sequence>
<keyword evidence="5" id="KW-1185">Reference proteome</keyword>
<comment type="similarity">
    <text evidence="1">Belongs to the MlaA family.</text>
</comment>
<proteinExistence type="inferred from homology"/>
<gene>
    <name evidence="4" type="ORF">FE263_09515</name>
</gene>
<dbReference type="Pfam" id="PF04333">
    <property type="entry name" value="MlaA"/>
    <property type="match status" value="1"/>
</dbReference>
<dbReference type="PANTHER" id="PTHR30035">
    <property type="entry name" value="LIPOPROTEIN VACJ-RELATED"/>
    <property type="match status" value="1"/>
</dbReference>
<evidence type="ECO:0000313" key="4">
    <source>
        <dbReference type="EMBL" id="TLU72318.1"/>
    </source>
</evidence>
<dbReference type="AlphaFoldDB" id="A0A5R9JDE9"/>
<feature type="chain" id="PRO_5024299914" evidence="3">
    <location>
        <begin position="20"/>
        <end position="261"/>
    </location>
</feature>
<dbReference type="GO" id="GO:0016020">
    <property type="term" value="C:membrane"/>
    <property type="evidence" value="ECO:0007669"/>
    <property type="project" value="InterPro"/>
</dbReference>
<dbReference type="OrthoDB" id="9785326at2"/>
<dbReference type="InterPro" id="IPR007428">
    <property type="entry name" value="MlaA"/>
</dbReference>
<dbReference type="RefSeq" id="WP_138325780.1">
    <property type="nucleotide sequence ID" value="NZ_VCDI01000003.1"/>
</dbReference>
<evidence type="ECO:0000256" key="3">
    <source>
        <dbReference type="SAM" id="SignalP"/>
    </source>
</evidence>
<name>A0A5R9JDE9_9PROT</name>
<evidence type="ECO:0000256" key="2">
    <source>
        <dbReference type="ARBA" id="ARBA00022729"/>
    </source>
</evidence>
<evidence type="ECO:0000313" key="5">
    <source>
        <dbReference type="Proteomes" id="UP000305654"/>
    </source>
</evidence>
<evidence type="ECO:0000256" key="1">
    <source>
        <dbReference type="ARBA" id="ARBA00010634"/>
    </source>
</evidence>
<dbReference type="PROSITE" id="PS51257">
    <property type="entry name" value="PROKAR_LIPOPROTEIN"/>
    <property type="match status" value="1"/>
</dbReference>
<dbReference type="GO" id="GO:0120010">
    <property type="term" value="P:intermembrane phospholipid transfer"/>
    <property type="evidence" value="ECO:0007669"/>
    <property type="project" value="TreeGrafter"/>
</dbReference>
<dbReference type="Proteomes" id="UP000305654">
    <property type="component" value="Unassembled WGS sequence"/>
</dbReference>
<reference evidence="4 5" key="1">
    <citation type="submission" date="2019-05" db="EMBL/GenBank/DDBJ databases">
        <authorList>
            <person name="Pankratov T."/>
            <person name="Grouzdev D."/>
        </authorList>
    </citation>
    <scope>NUCLEOTIDE SEQUENCE [LARGE SCALE GENOMIC DNA]</scope>
    <source>
        <strain evidence="4 5">KEBCLARHB70R</strain>
    </source>
</reference>
<dbReference type="PANTHER" id="PTHR30035:SF3">
    <property type="entry name" value="INTERMEMBRANE PHOSPHOLIPID TRANSPORT SYSTEM LIPOPROTEIN MLAA"/>
    <property type="match status" value="1"/>
</dbReference>
<keyword evidence="4" id="KW-0449">Lipoprotein</keyword>